<evidence type="ECO:0000256" key="1">
    <source>
        <dbReference type="ARBA" id="ARBA00005953"/>
    </source>
</evidence>
<dbReference type="Gene3D" id="3.10.129.10">
    <property type="entry name" value="Hotdog Thioesterase"/>
    <property type="match status" value="1"/>
</dbReference>
<keyword evidence="2" id="KW-0378">Hydrolase</keyword>
<dbReference type="CDD" id="cd00586">
    <property type="entry name" value="4HBT"/>
    <property type="match status" value="1"/>
</dbReference>
<dbReference type="InterPro" id="IPR029069">
    <property type="entry name" value="HotDog_dom_sf"/>
</dbReference>
<gene>
    <name evidence="3" type="ORF">ENJ12_09285</name>
</gene>
<evidence type="ECO:0000256" key="2">
    <source>
        <dbReference type="ARBA" id="ARBA00022801"/>
    </source>
</evidence>
<proteinExistence type="inferred from homology"/>
<dbReference type="SUPFAM" id="SSF54637">
    <property type="entry name" value="Thioesterase/thiol ester dehydrase-isomerase"/>
    <property type="match status" value="1"/>
</dbReference>
<organism evidence="3">
    <name type="scientific">Thiolapillus brandeum</name>
    <dbReference type="NCBI Taxonomy" id="1076588"/>
    <lineage>
        <taxon>Bacteria</taxon>
        <taxon>Pseudomonadati</taxon>
        <taxon>Pseudomonadota</taxon>
        <taxon>Gammaproteobacteria</taxon>
        <taxon>Chromatiales</taxon>
        <taxon>Sedimenticolaceae</taxon>
        <taxon>Thiolapillus</taxon>
    </lineage>
</organism>
<comment type="similarity">
    <text evidence="1">Belongs to the 4-hydroxybenzoyl-CoA thioesterase family.</text>
</comment>
<evidence type="ECO:0000313" key="3">
    <source>
        <dbReference type="EMBL" id="HEC07033.1"/>
    </source>
</evidence>
<comment type="caution">
    <text evidence="3">The sequence shown here is derived from an EMBL/GenBank/DDBJ whole genome shotgun (WGS) entry which is preliminary data.</text>
</comment>
<dbReference type="GO" id="GO:0047617">
    <property type="term" value="F:fatty acyl-CoA hydrolase activity"/>
    <property type="evidence" value="ECO:0007669"/>
    <property type="project" value="TreeGrafter"/>
</dbReference>
<dbReference type="EMBL" id="DRLF01000323">
    <property type="protein sequence ID" value="HEC07033.1"/>
    <property type="molecule type" value="Genomic_DNA"/>
</dbReference>
<dbReference type="AlphaFoldDB" id="A0A831RZB2"/>
<dbReference type="InterPro" id="IPR050563">
    <property type="entry name" value="4-hydroxybenzoyl-CoA_TE"/>
</dbReference>
<dbReference type="PANTHER" id="PTHR31793">
    <property type="entry name" value="4-HYDROXYBENZOYL-COA THIOESTERASE FAMILY MEMBER"/>
    <property type="match status" value="1"/>
</dbReference>
<name>A0A831RZB2_9GAMM</name>
<dbReference type="Pfam" id="PF13279">
    <property type="entry name" value="4HBT_2"/>
    <property type="match status" value="1"/>
</dbReference>
<sequence>MKPFEYCFQVRFQDLDPAGILFFARLFDHVHDAYAALLADAGYSLKAILESGEYLIPLVHAEADYLQPLRLDDHVCVTVTAEATGNSSLNFSYTFHKDGTRCAIARTTHVFIGSRSKKPVPVPEQLLRRLASSS</sequence>
<protein>
    <submittedName>
        <fullName evidence="3">Acyl-CoA thioesterase</fullName>
    </submittedName>
</protein>
<dbReference type="Proteomes" id="UP000886339">
    <property type="component" value="Unassembled WGS sequence"/>
</dbReference>
<dbReference type="PANTHER" id="PTHR31793:SF27">
    <property type="entry name" value="NOVEL THIOESTERASE SUPERFAMILY DOMAIN AND SAPOSIN A-TYPE DOMAIN CONTAINING PROTEIN (0610012H03RIK)"/>
    <property type="match status" value="1"/>
</dbReference>
<accession>A0A831RZB2</accession>
<reference evidence="3" key="1">
    <citation type="journal article" date="2020" name="mSystems">
        <title>Genome- and Community-Level Interaction Insights into Carbon Utilization and Element Cycling Functions of Hydrothermarchaeota in Hydrothermal Sediment.</title>
        <authorList>
            <person name="Zhou Z."/>
            <person name="Liu Y."/>
            <person name="Xu W."/>
            <person name="Pan J."/>
            <person name="Luo Z.H."/>
            <person name="Li M."/>
        </authorList>
    </citation>
    <scope>NUCLEOTIDE SEQUENCE [LARGE SCALE GENOMIC DNA]</scope>
    <source>
        <strain evidence="3">HyVt-458</strain>
    </source>
</reference>